<reference evidence="2" key="1">
    <citation type="submission" date="2018-11" db="EMBL/GenBank/DDBJ databases">
        <title>Complete genome sequence of Paenibacillus sp. ML311-T8.</title>
        <authorList>
            <person name="Nam Y.-D."/>
            <person name="Kang J."/>
            <person name="Chung W.-H."/>
            <person name="Park Y.S."/>
        </authorList>
    </citation>
    <scope>NUCLEOTIDE SEQUENCE [LARGE SCALE GENOMIC DNA]</scope>
    <source>
        <strain evidence="2">ML311-T8</strain>
    </source>
</reference>
<evidence type="ECO:0000313" key="1">
    <source>
        <dbReference type="EMBL" id="QGQ93676.1"/>
    </source>
</evidence>
<dbReference type="InterPro" id="IPR008764">
    <property type="entry name" value="Peptidase_U57"/>
</dbReference>
<gene>
    <name evidence="1" type="primary">yabG</name>
    <name evidence="1" type="ORF">EHS13_01450</name>
</gene>
<dbReference type="NCBIfam" id="TIGR02855">
    <property type="entry name" value="spore_yabG"/>
    <property type="match status" value="1"/>
</dbReference>
<keyword evidence="2" id="KW-1185">Reference proteome</keyword>
<accession>A0A6B8RE95</accession>
<dbReference type="Pfam" id="PF05582">
    <property type="entry name" value="Peptidase_U57"/>
    <property type="match status" value="1"/>
</dbReference>
<dbReference type="PIRSF" id="PIRSF011575">
    <property type="entry name" value="YabG"/>
    <property type="match status" value="1"/>
</dbReference>
<dbReference type="OrthoDB" id="9785306at2"/>
<evidence type="ECO:0000313" key="2">
    <source>
        <dbReference type="Proteomes" id="UP000426246"/>
    </source>
</evidence>
<dbReference type="KEGG" id="ppsc:EHS13_01450"/>
<proteinExistence type="predicted"/>
<dbReference type="RefSeq" id="WP_155698662.1">
    <property type="nucleotide sequence ID" value="NZ_CP034235.1"/>
</dbReference>
<dbReference type="EMBL" id="CP034235">
    <property type="protein sequence ID" value="QGQ93676.1"/>
    <property type="molecule type" value="Genomic_DNA"/>
</dbReference>
<protein>
    <submittedName>
        <fullName evidence="1">Sporulation peptidase YabG</fullName>
    </submittedName>
</protein>
<dbReference type="Proteomes" id="UP000426246">
    <property type="component" value="Chromosome"/>
</dbReference>
<organism evidence="1 2">
    <name type="scientific">Paenibacillus psychroresistens</name>
    <dbReference type="NCBI Taxonomy" id="1778678"/>
    <lineage>
        <taxon>Bacteria</taxon>
        <taxon>Bacillati</taxon>
        <taxon>Bacillota</taxon>
        <taxon>Bacilli</taxon>
        <taxon>Bacillales</taxon>
        <taxon>Paenibacillaceae</taxon>
        <taxon>Paenibacillus</taxon>
    </lineage>
</organism>
<name>A0A6B8RE95_9BACL</name>
<dbReference type="AlphaFoldDB" id="A0A6B8RE95"/>
<sequence length="279" mass="30854">MRQGDLVVRKSYGGDVLFKIQELNSQNALLKGIEYRLLADSPIYDLSEVQADSYITDPAIGLKTSEAMRSISQYRKLREKEASGGYSYFEVPGKVLHLDGDPLYLRKSLLLYSQLRVPAEGFYVSESNMADALTQLLPQKKPDILVITGHDGLVKDGSSSDLHNLESYKNSHHFVKAVQVAREYERNRDSLVIIAGACQSFYEALLQAGANFASSPARVLIHALDPLYIAAKVSFTSIKDTVQMKDIVQHTMSGLEGLGGMETRGSHRIGIPGLNFISR</sequence>